<dbReference type="PANTHER" id="PTHR43065:SF46">
    <property type="entry name" value="C4-DICARBOXYLATE TRANSPORT SENSOR PROTEIN DCTB"/>
    <property type="match status" value="1"/>
</dbReference>
<keyword evidence="8" id="KW-0902">Two-component regulatory system</keyword>
<organism evidence="12 13">
    <name type="scientific">Yoonia maritima</name>
    <dbReference type="NCBI Taxonomy" id="1435347"/>
    <lineage>
        <taxon>Bacteria</taxon>
        <taxon>Pseudomonadati</taxon>
        <taxon>Pseudomonadota</taxon>
        <taxon>Alphaproteobacteria</taxon>
        <taxon>Rhodobacterales</taxon>
        <taxon>Paracoccaceae</taxon>
        <taxon>Yoonia</taxon>
    </lineage>
</organism>
<evidence type="ECO:0000256" key="8">
    <source>
        <dbReference type="ARBA" id="ARBA00023012"/>
    </source>
</evidence>
<evidence type="ECO:0000256" key="7">
    <source>
        <dbReference type="ARBA" id="ARBA00022840"/>
    </source>
</evidence>
<dbReference type="InterPro" id="IPR005467">
    <property type="entry name" value="His_kinase_dom"/>
</dbReference>
<evidence type="ECO:0000313" key="13">
    <source>
        <dbReference type="Proteomes" id="UP000238007"/>
    </source>
</evidence>
<evidence type="ECO:0000256" key="3">
    <source>
        <dbReference type="ARBA" id="ARBA00022553"/>
    </source>
</evidence>
<dbReference type="Proteomes" id="UP000238007">
    <property type="component" value="Unassembled WGS sequence"/>
</dbReference>
<dbReference type="SMART" id="SM00448">
    <property type="entry name" value="REC"/>
    <property type="match status" value="1"/>
</dbReference>
<protein>
    <recommendedName>
        <fullName evidence="2">histidine kinase</fullName>
        <ecNumber evidence="2">2.7.13.3</ecNumber>
    </recommendedName>
</protein>
<feature type="domain" description="Histidine kinase" evidence="10">
    <location>
        <begin position="308"/>
        <end position="517"/>
    </location>
</feature>
<evidence type="ECO:0000256" key="6">
    <source>
        <dbReference type="ARBA" id="ARBA00022777"/>
    </source>
</evidence>
<dbReference type="Gene3D" id="1.10.287.130">
    <property type="match status" value="1"/>
</dbReference>
<evidence type="ECO:0000256" key="1">
    <source>
        <dbReference type="ARBA" id="ARBA00000085"/>
    </source>
</evidence>
<proteinExistence type="predicted"/>
<evidence type="ECO:0000259" key="11">
    <source>
        <dbReference type="PROSITE" id="PS50110"/>
    </source>
</evidence>
<keyword evidence="7" id="KW-0067">ATP-binding</keyword>
<reference evidence="12 13" key="1">
    <citation type="submission" date="2018-03" db="EMBL/GenBank/DDBJ databases">
        <title>Genomic Encyclopedia of Archaeal and Bacterial Type Strains, Phase II (KMG-II): from individual species to whole genera.</title>
        <authorList>
            <person name="Goeker M."/>
        </authorList>
    </citation>
    <scope>NUCLEOTIDE SEQUENCE [LARGE SCALE GENOMIC DNA]</scope>
    <source>
        <strain evidence="12 13">DSM 101533</strain>
    </source>
</reference>
<sequence>MKKTPIELYEMTLSGLNLIKQAISIHDADLKLMVANRQFQKMFNLPDHLVKSGAEFRDILTYLSEMGDYGQIDDIPSFVQEKIDLALGFQPHYFERSRANGTLISVEGNPLSQGGWISVYTDITEVKQQEEFIRSHAESLSDELIKRSETLAQTNRRMTATVTALEATKQELTDSREQLNLISTMTPAHIAHVDAKGIYTHSNGKLHTILPNAGAKIVGSKFSETLGETVWRQVEPRFNSVLQGNPSISELYDEVSGHYIRLAMTPDLDDEGVHGCYILSMDVTDEVSARTALAHARRRELATQLTSGMAHDFANLLTIIMGQQAQLEARATQDPDIAQISATIKSAAKRGAELIESLSLIESQRNLDPVVVNIPTFLDNFSQLARAAVPKDIELSIVADLPDNRLIFDPGFAQDALLNLVLNASEAMKGVGRVGIQLSRSQQHVLEIRVDDEGPGFSADGLNNALAPFYSTKTGKVGSGLGLSAAFDFAKSCGGTLRLNNRPDRGASVSLRIPYKAVKTQQAGLILLVDDDDDVRETVRQHLRQAGHAVIEAISVTEAQKLVHIDGLTHVVTDLAIGPSETGLDVVKIVPDHVPVLIITGLPRTNALRQTAERDHVVLSKPFRFDAMEDALLKAEMR</sequence>
<evidence type="ECO:0000259" key="10">
    <source>
        <dbReference type="PROSITE" id="PS50109"/>
    </source>
</evidence>
<dbReference type="Pfam" id="PF02518">
    <property type="entry name" value="HATPase_c"/>
    <property type="match status" value="1"/>
</dbReference>
<dbReference type="SUPFAM" id="SSF55785">
    <property type="entry name" value="PYP-like sensor domain (PAS domain)"/>
    <property type="match status" value="1"/>
</dbReference>
<dbReference type="InterPro" id="IPR004358">
    <property type="entry name" value="Sig_transdc_His_kin-like_C"/>
</dbReference>
<dbReference type="InterPro" id="IPR003661">
    <property type="entry name" value="HisK_dim/P_dom"/>
</dbReference>
<dbReference type="SUPFAM" id="SSF55874">
    <property type="entry name" value="ATPase domain of HSP90 chaperone/DNA topoisomerase II/histidine kinase"/>
    <property type="match status" value="1"/>
</dbReference>
<keyword evidence="4" id="KW-0808">Transferase</keyword>
<comment type="catalytic activity">
    <reaction evidence="1">
        <text>ATP + protein L-histidine = ADP + protein N-phospho-L-histidine.</text>
        <dbReference type="EC" id="2.7.13.3"/>
    </reaction>
</comment>
<dbReference type="InterPro" id="IPR003594">
    <property type="entry name" value="HATPase_dom"/>
</dbReference>
<dbReference type="PROSITE" id="PS50110">
    <property type="entry name" value="RESPONSE_REGULATORY"/>
    <property type="match status" value="1"/>
</dbReference>
<name>A0A2T0VX78_9RHOB</name>
<dbReference type="InterPro" id="IPR011006">
    <property type="entry name" value="CheY-like_superfamily"/>
</dbReference>
<dbReference type="RefSeq" id="WP_106358278.1">
    <property type="nucleotide sequence ID" value="NZ_PVTP01000008.1"/>
</dbReference>
<dbReference type="PRINTS" id="PR00344">
    <property type="entry name" value="BCTRLSENSOR"/>
</dbReference>
<keyword evidence="6" id="KW-0418">Kinase</keyword>
<dbReference type="InterPro" id="IPR035965">
    <property type="entry name" value="PAS-like_dom_sf"/>
</dbReference>
<dbReference type="PROSITE" id="PS50109">
    <property type="entry name" value="HIS_KIN"/>
    <property type="match status" value="1"/>
</dbReference>
<evidence type="ECO:0000313" key="12">
    <source>
        <dbReference type="EMBL" id="PRY76632.1"/>
    </source>
</evidence>
<evidence type="ECO:0000256" key="2">
    <source>
        <dbReference type="ARBA" id="ARBA00012438"/>
    </source>
</evidence>
<dbReference type="InterPro" id="IPR036890">
    <property type="entry name" value="HATPase_C_sf"/>
</dbReference>
<evidence type="ECO:0000256" key="5">
    <source>
        <dbReference type="ARBA" id="ARBA00022741"/>
    </source>
</evidence>
<dbReference type="InterPro" id="IPR036097">
    <property type="entry name" value="HisK_dim/P_sf"/>
</dbReference>
<dbReference type="SMART" id="SM00387">
    <property type="entry name" value="HATPase_c"/>
    <property type="match status" value="1"/>
</dbReference>
<dbReference type="GO" id="GO:0000155">
    <property type="term" value="F:phosphorelay sensor kinase activity"/>
    <property type="evidence" value="ECO:0007669"/>
    <property type="project" value="InterPro"/>
</dbReference>
<dbReference type="Gene3D" id="3.30.450.20">
    <property type="entry name" value="PAS domain"/>
    <property type="match status" value="2"/>
</dbReference>
<dbReference type="Gene3D" id="3.40.50.2300">
    <property type="match status" value="1"/>
</dbReference>
<dbReference type="GO" id="GO:0005524">
    <property type="term" value="F:ATP binding"/>
    <property type="evidence" value="ECO:0007669"/>
    <property type="project" value="UniProtKB-KW"/>
</dbReference>
<keyword evidence="5" id="KW-0547">Nucleotide-binding</keyword>
<evidence type="ECO:0000256" key="4">
    <source>
        <dbReference type="ARBA" id="ARBA00022679"/>
    </source>
</evidence>
<dbReference type="Pfam" id="PF00072">
    <property type="entry name" value="Response_reg"/>
    <property type="match status" value="1"/>
</dbReference>
<dbReference type="Pfam" id="PF12860">
    <property type="entry name" value="PAS_7"/>
    <property type="match status" value="1"/>
</dbReference>
<dbReference type="OrthoDB" id="9796100at2"/>
<comment type="caution">
    <text evidence="12">The sequence shown here is derived from an EMBL/GenBank/DDBJ whole genome shotgun (WGS) entry which is preliminary data.</text>
</comment>
<gene>
    <name evidence="12" type="ORF">CLV80_10896</name>
</gene>
<feature type="domain" description="Response regulatory" evidence="11">
    <location>
        <begin position="525"/>
        <end position="636"/>
    </location>
</feature>
<dbReference type="EC" id="2.7.13.3" evidence="2"/>
<dbReference type="CDD" id="cd00082">
    <property type="entry name" value="HisKA"/>
    <property type="match status" value="1"/>
</dbReference>
<evidence type="ECO:0000256" key="9">
    <source>
        <dbReference type="PROSITE-ProRule" id="PRU00169"/>
    </source>
</evidence>
<dbReference type="SUPFAM" id="SSF47384">
    <property type="entry name" value="Homodimeric domain of signal transducing histidine kinase"/>
    <property type="match status" value="1"/>
</dbReference>
<keyword evidence="3 9" id="KW-0597">Phosphoprotein</keyword>
<dbReference type="PANTHER" id="PTHR43065">
    <property type="entry name" value="SENSOR HISTIDINE KINASE"/>
    <property type="match status" value="1"/>
</dbReference>
<dbReference type="InterPro" id="IPR001789">
    <property type="entry name" value="Sig_transdc_resp-reg_receiver"/>
</dbReference>
<accession>A0A2T0VX78</accession>
<dbReference type="AlphaFoldDB" id="A0A2T0VX78"/>
<dbReference type="Gene3D" id="3.30.565.10">
    <property type="entry name" value="Histidine kinase-like ATPase, C-terminal domain"/>
    <property type="match status" value="1"/>
</dbReference>
<dbReference type="SUPFAM" id="SSF52172">
    <property type="entry name" value="CheY-like"/>
    <property type="match status" value="1"/>
</dbReference>
<keyword evidence="13" id="KW-1185">Reference proteome</keyword>
<dbReference type="EMBL" id="PVTP01000008">
    <property type="protein sequence ID" value="PRY76632.1"/>
    <property type="molecule type" value="Genomic_DNA"/>
</dbReference>
<feature type="modified residue" description="4-aspartylphosphate" evidence="9">
    <location>
        <position position="574"/>
    </location>
</feature>